<protein>
    <recommendedName>
        <fullName evidence="5">MotA/TolQ/ExbB proton channel domain-containing protein</fullName>
    </recommendedName>
</protein>
<feature type="region of interest" description="Disordered" evidence="1">
    <location>
        <begin position="524"/>
        <end position="583"/>
    </location>
</feature>
<feature type="transmembrane region" description="Helical" evidence="2">
    <location>
        <begin position="138"/>
        <end position="163"/>
    </location>
</feature>
<dbReference type="RefSeq" id="WP_354269791.1">
    <property type="nucleotide sequence ID" value="NZ_JBEPTQ010000001.1"/>
</dbReference>
<feature type="transmembrane region" description="Helical" evidence="2">
    <location>
        <begin position="40"/>
        <end position="58"/>
    </location>
</feature>
<evidence type="ECO:0000313" key="4">
    <source>
        <dbReference type="Proteomes" id="UP001549291"/>
    </source>
</evidence>
<dbReference type="Proteomes" id="UP001549291">
    <property type="component" value="Unassembled WGS sequence"/>
</dbReference>
<reference evidence="3 4" key="1">
    <citation type="submission" date="2024-06" db="EMBL/GenBank/DDBJ databases">
        <title>Genomic Encyclopedia of Type Strains, Phase V (KMG-V): Genome sequencing to study the core and pangenomes of soil and plant-associated prokaryotes.</title>
        <authorList>
            <person name="Whitman W."/>
        </authorList>
    </citation>
    <scope>NUCLEOTIDE SEQUENCE [LARGE SCALE GENOMIC DNA]</scope>
    <source>
        <strain evidence="3 4">USDA 160</strain>
    </source>
</reference>
<keyword evidence="2" id="KW-0812">Transmembrane</keyword>
<sequence length="583" mass="64805">MLEWAFTYLGGWIYRIKNPDSGSVPVQVTDGLPQIGFRTVLWAILLALGLAFGLHAGLKGLTIHFAFEQEVLDAFPDQVRKEGGPSQPQIDSIRTLILESPLHADVPLLLIQNKPGEPDYTREAPPEKKPNKKKRTDFFSWLSPWIATYFSSDVSAVQIYLYFVSDCGKDAKCQEQLFVKSYEIVTTLKHNPFFILYRLQSGIIQLIATYVFSIGILVLMLREQRAAQIRKPLETTSAGEAYAKNCQKKYKWPESLTSLSFKETLKNFWERADLTNDSSKPDVDSQLKEFGAVYYEPRWASGHGTATHLRRANLLRTFHTYLADTLEWPAVDRGITAVERFRAVLPRTVLKVVASYAVNRRYSPESACERASETLDHAVDEIAAATAADRDLYSRLVELTPVVGFFGTVVGLSLAMLGANDVIRAQGDTWNYSIAGDVTYITHALQDPAEKQQFALQGMLSALSIKFDTTGWALILMFVLIVLGARVQRREYRTLSFVRSVVSESVLSVLPTIGGALWLSTGPVREPRASKGAEQPQAQGEPPEPAPLGGEVPKAQGEPLERDSAGTEQPQADHEIDGPQVVE</sequence>
<gene>
    <name evidence="3" type="ORF">ABIF63_000029</name>
</gene>
<feature type="transmembrane region" description="Helical" evidence="2">
    <location>
        <begin position="399"/>
        <end position="419"/>
    </location>
</feature>
<feature type="region of interest" description="Disordered" evidence="1">
    <location>
        <begin position="114"/>
        <end position="133"/>
    </location>
</feature>
<feature type="transmembrane region" description="Helical" evidence="2">
    <location>
        <begin position="202"/>
        <end position="221"/>
    </location>
</feature>
<keyword evidence="2" id="KW-1133">Transmembrane helix</keyword>
<evidence type="ECO:0000256" key="1">
    <source>
        <dbReference type="SAM" id="MobiDB-lite"/>
    </source>
</evidence>
<evidence type="ECO:0000313" key="3">
    <source>
        <dbReference type="EMBL" id="MET4715926.1"/>
    </source>
</evidence>
<organism evidence="3 4">
    <name type="scientific">Bradyrhizobium japonicum</name>
    <dbReference type="NCBI Taxonomy" id="375"/>
    <lineage>
        <taxon>Bacteria</taxon>
        <taxon>Pseudomonadati</taxon>
        <taxon>Pseudomonadota</taxon>
        <taxon>Alphaproteobacteria</taxon>
        <taxon>Hyphomicrobiales</taxon>
        <taxon>Nitrobacteraceae</taxon>
        <taxon>Bradyrhizobium</taxon>
    </lineage>
</organism>
<proteinExistence type="predicted"/>
<dbReference type="EMBL" id="JBEPTQ010000001">
    <property type="protein sequence ID" value="MET4715926.1"/>
    <property type="molecule type" value="Genomic_DNA"/>
</dbReference>
<keyword evidence="4" id="KW-1185">Reference proteome</keyword>
<feature type="transmembrane region" description="Helical" evidence="2">
    <location>
        <begin position="469"/>
        <end position="487"/>
    </location>
</feature>
<feature type="compositionally biased region" description="Basic and acidic residues" evidence="1">
    <location>
        <begin position="116"/>
        <end position="129"/>
    </location>
</feature>
<comment type="caution">
    <text evidence="3">The sequence shown here is derived from an EMBL/GenBank/DDBJ whole genome shotgun (WGS) entry which is preliminary data.</text>
</comment>
<evidence type="ECO:0000256" key="2">
    <source>
        <dbReference type="SAM" id="Phobius"/>
    </source>
</evidence>
<name>A0ABV2RG60_BRAJP</name>
<feature type="compositionally biased region" description="Basic and acidic residues" evidence="1">
    <location>
        <begin position="559"/>
        <end position="577"/>
    </location>
</feature>
<evidence type="ECO:0008006" key="5">
    <source>
        <dbReference type="Google" id="ProtNLM"/>
    </source>
</evidence>
<keyword evidence="2" id="KW-0472">Membrane</keyword>
<feature type="compositionally biased region" description="Low complexity" evidence="1">
    <location>
        <begin position="532"/>
        <end position="551"/>
    </location>
</feature>
<accession>A0ABV2RG60</accession>